<comment type="caution">
    <text evidence="1">The sequence shown here is derived from an EMBL/GenBank/DDBJ whole genome shotgun (WGS) entry which is preliminary data.</text>
</comment>
<keyword evidence="2" id="KW-1185">Reference proteome</keyword>
<evidence type="ECO:0000313" key="1">
    <source>
        <dbReference type="EMBL" id="MBD2565643.1"/>
    </source>
</evidence>
<dbReference type="Proteomes" id="UP000604661">
    <property type="component" value="Unassembled WGS sequence"/>
</dbReference>
<organism evidence="1 2">
    <name type="scientific">Nostoc linckia FACHB-391</name>
    <dbReference type="NCBI Taxonomy" id="2692906"/>
    <lineage>
        <taxon>Bacteria</taxon>
        <taxon>Bacillati</taxon>
        <taxon>Cyanobacteriota</taxon>
        <taxon>Cyanophyceae</taxon>
        <taxon>Nostocales</taxon>
        <taxon>Nostocaceae</taxon>
        <taxon>Nostoc</taxon>
    </lineage>
</organism>
<dbReference type="RefSeq" id="WP_190901346.1">
    <property type="nucleotide sequence ID" value="NZ_JACJTE010000100.1"/>
</dbReference>
<proteinExistence type="predicted"/>
<evidence type="ECO:0000313" key="2">
    <source>
        <dbReference type="Proteomes" id="UP000604661"/>
    </source>
</evidence>
<sequence length="82" mass="9632">MYLINTSAYFSLKHGCDFIVRNEGKRTIFRGNLQTSEEIFPLSEERASELEVMILEKERLLHREHEPSHDGHHISSHNIELN</sequence>
<reference evidence="1 2" key="1">
    <citation type="journal article" date="2020" name="ISME J.">
        <title>Comparative genomics reveals insights into cyanobacterial evolution and habitat adaptation.</title>
        <authorList>
            <person name="Chen M.Y."/>
            <person name="Teng W.K."/>
            <person name="Zhao L."/>
            <person name="Hu C.X."/>
            <person name="Zhou Y.K."/>
            <person name="Han B.P."/>
            <person name="Song L.R."/>
            <person name="Shu W.S."/>
        </authorList>
    </citation>
    <scope>NUCLEOTIDE SEQUENCE [LARGE SCALE GENOMIC DNA]</scope>
    <source>
        <strain evidence="1 2">FACHB-391</strain>
    </source>
</reference>
<protein>
    <submittedName>
        <fullName evidence="1">Uncharacterized protein</fullName>
    </submittedName>
</protein>
<accession>A0ABR8F7Y3</accession>
<gene>
    <name evidence="1" type="ORF">H6G95_34800</name>
</gene>
<name>A0ABR8F7Y3_NOSLI</name>
<dbReference type="EMBL" id="JACJTE010000100">
    <property type="protein sequence ID" value="MBD2565643.1"/>
    <property type="molecule type" value="Genomic_DNA"/>
</dbReference>